<dbReference type="Gene3D" id="1.10.533.10">
    <property type="entry name" value="Death Domain, Fas"/>
    <property type="match status" value="1"/>
</dbReference>
<dbReference type="CDD" id="cd01670">
    <property type="entry name" value="Death"/>
    <property type="match status" value="1"/>
</dbReference>
<keyword evidence="1" id="KW-0472">Membrane</keyword>
<accession>A0ABM1C2F1</accession>
<sequence>MDFVFVKLCSIIIFINYVESTIDINSKQLEMVADHLTLAECRKLSETLHSDDYEIGHPTGEDEPQNLSCLRLLEHWNTHEGQKKTFHQLAQRLQQIGRRDIANKLSKTVYGEKILDVKESFLDDPFKDHIKNRPPIKDDSIVVSEGADIDLDNTMSGWSWTDIMYLLCFIVVGCMLILLGCWKCLGILFFNRMRDDYSGYLIGDSSLTRKRNLML</sequence>
<organism evidence="4 5">
    <name type="scientific">Limulus polyphemus</name>
    <name type="common">Atlantic horseshoe crab</name>
    <dbReference type="NCBI Taxonomy" id="6850"/>
    <lineage>
        <taxon>Eukaryota</taxon>
        <taxon>Metazoa</taxon>
        <taxon>Ecdysozoa</taxon>
        <taxon>Arthropoda</taxon>
        <taxon>Chelicerata</taxon>
        <taxon>Merostomata</taxon>
        <taxon>Xiphosura</taxon>
        <taxon>Limulidae</taxon>
        <taxon>Limulus</taxon>
    </lineage>
</organism>
<dbReference type="Proteomes" id="UP000694941">
    <property type="component" value="Unplaced"/>
</dbReference>
<name>A0ABM1C2F1_LIMPO</name>
<evidence type="ECO:0000259" key="3">
    <source>
        <dbReference type="PROSITE" id="PS50017"/>
    </source>
</evidence>
<proteinExistence type="predicted"/>
<feature type="signal peptide" evidence="2">
    <location>
        <begin position="1"/>
        <end position="20"/>
    </location>
</feature>
<dbReference type="GeneID" id="106476960"/>
<reference evidence="5" key="1">
    <citation type="submission" date="2025-08" db="UniProtKB">
        <authorList>
            <consortium name="RefSeq"/>
        </authorList>
    </citation>
    <scope>IDENTIFICATION</scope>
    <source>
        <tissue evidence="5">Muscle</tissue>
    </source>
</reference>
<keyword evidence="4" id="KW-1185">Reference proteome</keyword>
<gene>
    <name evidence="5" type="primary">LOC106476960</name>
</gene>
<evidence type="ECO:0000313" key="4">
    <source>
        <dbReference type="Proteomes" id="UP000694941"/>
    </source>
</evidence>
<evidence type="ECO:0000313" key="5">
    <source>
        <dbReference type="RefSeq" id="XP_013793026.2"/>
    </source>
</evidence>
<evidence type="ECO:0000256" key="2">
    <source>
        <dbReference type="SAM" id="SignalP"/>
    </source>
</evidence>
<keyword evidence="1" id="KW-1133">Transmembrane helix</keyword>
<dbReference type="PROSITE" id="PS50017">
    <property type="entry name" value="DEATH_DOMAIN"/>
    <property type="match status" value="1"/>
</dbReference>
<dbReference type="Pfam" id="PF00531">
    <property type="entry name" value="Death"/>
    <property type="match status" value="1"/>
</dbReference>
<dbReference type="InterPro" id="IPR000488">
    <property type="entry name" value="Death_dom"/>
</dbReference>
<feature type="domain" description="Death" evidence="3">
    <location>
        <begin position="42"/>
        <end position="109"/>
    </location>
</feature>
<keyword evidence="1" id="KW-0812">Transmembrane</keyword>
<feature type="transmembrane region" description="Helical" evidence="1">
    <location>
        <begin position="163"/>
        <end position="190"/>
    </location>
</feature>
<feature type="chain" id="PRO_5046570517" evidence="2">
    <location>
        <begin position="21"/>
        <end position="215"/>
    </location>
</feature>
<dbReference type="RefSeq" id="XP_013793026.2">
    <property type="nucleotide sequence ID" value="XM_013937572.2"/>
</dbReference>
<dbReference type="SUPFAM" id="SSF47986">
    <property type="entry name" value="DEATH domain"/>
    <property type="match status" value="1"/>
</dbReference>
<keyword evidence="2" id="KW-0732">Signal</keyword>
<dbReference type="InterPro" id="IPR011029">
    <property type="entry name" value="DEATH-like_dom_sf"/>
</dbReference>
<protein>
    <submittedName>
        <fullName evidence="5">Uncharacterized protein LOC106476960</fullName>
    </submittedName>
</protein>
<evidence type="ECO:0000256" key="1">
    <source>
        <dbReference type="SAM" id="Phobius"/>
    </source>
</evidence>